<dbReference type="PANTHER" id="PTHR22981">
    <property type="entry name" value="3-HYDROXYISOBUTYRATE DEHYDROGENASE-RELATED"/>
    <property type="match status" value="1"/>
</dbReference>
<comment type="similarity">
    <text evidence="1 6">Belongs to the HIBADH-related family.</text>
</comment>
<dbReference type="PANTHER" id="PTHR22981:SF7">
    <property type="entry name" value="3-HYDROXYISOBUTYRATE DEHYDROGENASE, MITOCHONDRIAL"/>
    <property type="match status" value="1"/>
</dbReference>
<feature type="domain" description="6-phosphogluconate dehydrogenase NADP-binding" evidence="7">
    <location>
        <begin position="3"/>
        <end position="163"/>
    </location>
</feature>
<dbReference type="InterPro" id="IPR006115">
    <property type="entry name" value="6PGDH_NADP-bd"/>
</dbReference>
<evidence type="ECO:0000259" key="8">
    <source>
        <dbReference type="Pfam" id="PF14833"/>
    </source>
</evidence>
<dbReference type="Proteomes" id="UP000016895">
    <property type="component" value="Chromosome 1"/>
</dbReference>
<dbReference type="EC" id="1.1.1.31" evidence="6"/>
<dbReference type="GO" id="GO:0008442">
    <property type="term" value="F:3-hydroxyisobutyrate dehydrogenase activity"/>
    <property type="evidence" value="ECO:0007669"/>
    <property type="project" value="UniProtKB-EC"/>
</dbReference>
<name>U4KA57_9VIBR</name>
<keyword evidence="4 6" id="KW-0520">NAD</keyword>
<accession>U4KA57</accession>
<evidence type="ECO:0000256" key="6">
    <source>
        <dbReference type="RuleBase" id="RU910714"/>
    </source>
</evidence>
<keyword evidence="3 6" id="KW-0560">Oxidoreductase</keyword>
<sequence>MKKIAFLGLGNMGAPMASNLVAKGNFVTAFDLSKKALETAANEGCNIASSAPEAIQNAEIVISMLPASKHVGDLYHSGNSPLFEILPENTLVIDCSTIDAETARFLATKASNRNIDFIDAPVSGGVAGAQSGTLTFIVGGSESQFERAKPVLNSMGRNIFHAGDHGAGQVAKVCNNMLLAILMAGTCEALNMGIKAGLNAEVLSAIMQQSSGNNWALQVYNPVPGVMKGVPASRKYRGGFQVDLMLKDLRLALETATHHSAKTPMGKKAHSMFSEHQLTGNGTLDFSSLFQHYNKV</sequence>
<dbReference type="GO" id="GO:0050661">
    <property type="term" value="F:NADP binding"/>
    <property type="evidence" value="ECO:0007669"/>
    <property type="project" value="InterPro"/>
</dbReference>
<proteinExistence type="inferred from homology"/>
<gene>
    <name evidence="9" type="primary">mmsB</name>
    <name evidence="9" type="ORF">VIBNI_A0945</name>
</gene>
<evidence type="ECO:0000256" key="5">
    <source>
        <dbReference type="PIRSR" id="PIRSR000103-1"/>
    </source>
</evidence>
<dbReference type="InterPro" id="IPR002204">
    <property type="entry name" value="3-OH-isobutyrate_DH-rel_CS"/>
</dbReference>
<dbReference type="Gene3D" id="3.40.50.720">
    <property type="entry name" value="NAD(P)-binding Rossmann-like Domain"/>
    <property type="match status" value="1"/>
</dbReference>
<dbReference type="STRING" id="28173.VIBNI_A0945"/>
<evidence type="ECO:0000256" key="4">
    <source>
        <dbReference type="ARBA" id="ARBA00023027"/>
    </source>
</evidence>
<evidence type="ECO:0000256" key="3">
    <source>
        <dbReference type="ARBA" id="ARBA00023002"/>
    </source>
</evidence>
<dbReference type="UniPathway" id="UPA00362"/>
<dbReference type="AlphaFoldDB" id="U4KA57"/>
<dbReference type="FunFam" id="1.10.1040.10:FF:000006">
    <property type="entry name" value="3-hydroxyisobutyrate dehydrogenase"/>
    <property type="match status" value="1"/>
</dbReference>
<dbReference type="InterPro" id="IPR011548">
    <property type="entry name" value="HIBADH"/>
</dbReference>
<protein>
    <recommendedName>
        <fullName evidence="6">3-hydroxyisobutyrate dehydrogenase</fullName>
        <shortName evidence="6">HIBADH</shortName>
        <ecNumber evidence="6">1.1.1.31</ecNumber>
    </recommendedName>
</protein>
<evidence type="ECO:0000259" key="7">
    <source>
        <dbReference type="Pfam" id="PF03446"/>
    </source>
</evidence>
<dbReference type="PROSITE" id="PS00895">
    <property type="entry name" value="3_HYDROXYISOBUT_DH"/>
    <property type="match status" value="1"/>
</dbReference>
<dbReference type="Pfam" id="PF03446">
    <property type="entry name" value="NAD_binding_2"/>
    <property type="match status" value="1"/>
</dbReference>
<dbReference type="RefSeq" id="WP_022550110.1">
    <property type="nucleotide sequence ID" value="NC_022528.1"/>
</dbReference>
<dbReference type="GO" id="GO:0006574">
    <property type="term" value="P:L-valine catabolic process"/>
    <property type="evidence" value="ECO:0007669"/>
    <property type="project" value="UniProtKB-UniPathway"/>
</dbReference>
<comment type="pathway">
    <text evidence="6">Amino-acid degradation; L-valine degradation.</text>
</comment>
<dbReference type="InterPro" id="IPR013328">
    <property type="entry name" value="6PGD_dom2"/>
</dbReference>
<dbReference type="InterPro" id="IPR015815">
    <property type="entry name" value="HIBADH-related"/>
</dbReference>
<dbReference type="GO" id="GO:0051287">
    <property type="term" value="F:NAD binding"/>
    <property type="evidence" value="ECO:0007669"/>
    <property type="project" value="InterPro"/>
</dbReference>
<feature type="active site" evidence="5">
    <location>
        <position position="172"/>
    </location>
</feature>
<dbReference type="EMBL" id="FO203526">
    <property type="protein sequence ID" value="CCO57102.1"/>
    <property type="molecule type" value="Genomic_DNA"/>
</dbReference>
<dbReference type="KEGG" id="vni:VIBNI_A0945"/>
<evidence type="ECO:0000313" key="10">
    <source>
        <dbReference type="Proteomes" id="UP000016895"/>
    </source>
</evidence>
<reference evidence="9 10" key="1">
    <citation type="journal article" date="2013" name="ISME J.">
        <title>Comparative genomics of pathogenic lineages of Vibrio nigripulchritudo identifies virulence-associated traits.</title>
        <authorList>
            <person name="Goudenege D."/>
            <person name="Labreuche Y."/>
            <person name="Krin E."/>
            <person name="Ansquer D."/>
            <person name="Mangenot S."/>
            <person name="Calteau A."/>
            <person name="Medigue C."/>
            <person name="Mazel D."/>
            <person name="Polz M.F."/>
            <person name="Le Roux F."/>
        </authorList>
    </citation>
    <scope>NUCLEOTIDE SEQUENCE [LARGE SCALE GENOMIC DNA]</scope>
    <source>
        <strain evidence="10">SnF1</strain>
    </source>
</reference>
<feature type="domain" description="3-hydroxyisobutyrate dehydrogenase-like NAD-binding" evidence="8">
    <location>
        <begin position="166"/>
        <end position="292"/>
    </location>
</feature>
<keyword evidence="10" id="KW-1185">Reference proteome</keyword>
<comment type="catalytic activity">
    <reaction evidence="6">
        <text>3-hydroxy-2-methylpropanoate + NAD(+) = 2-methyl-3-oxopropanoate + NADH + H(+)</text>
        <dbReference type="Rhea" id="RHEA:17681"/>
        <dbReference type="ChEBI" id="CHEBI:11805"/>
        <dbReference type="ChEBI" id="CHEBI:15378"/>
        <dbReference type="ChEBI" id="CHEBI:57540"/>
        <dbReference type="ChEBI" id="CHEBI:57700"/>
        <dbReference type="ChEBI" id="CHEBI:57945"/>
        <dbReference type="EC" id="1.1.1.31"/>
    </reaction>
</comment>
<keyword evidence="2 6" id="KW-0101">Branched-chain amino acid catabolism</keyword>
<dbReference type="Pfam" id="PF14833">
    <property type="entry name" value="NAD_binding_11"/>
    <property type="match status" value="1"/>
</dbReference>
<evidence type="ECO:0000256" key="1">
    <source>
        <dbReference type="ARBA" id="ARBA00009080"/>
    </source>
</evidence>
<dbReference type="SUPFAM" id="SSF51735">
    <property type="entry name" value="NAD(P)-binding Rossmann-fold domains"/>
    <property type="match status" value="1"/>
</dbReference>
<dbReference type="InterPro" id="IPR029154">
    <property type="entry name" value="HIBADH-like_NADP-bd"/>
</dbReference>
<evidence type="ECO:0000256" key="2">
    <source>
        <dbReference type="ARBA" id="ARBA00022456"/>
    </source>
</evidence>
<dbReference type="SUPFAM" id="SSF48179">
    <property type="entry name" value="6-phosphogluconate dehydrogenase C-terminal domain-like"/>
    <property type="match status" value="1"/>
</dbReference>
<dbReference type="PATRIC" id="fig|1260221.3.peg.907"/>
<dbReference type="Gene3D" id="1.10.1040.10">
    <property type="entry name" value="N-(1-d-carboxylethyl)-l-norvaline Dehydrogenase, domain 2"/>
    <property type="match status" value="1"/>
</dbReference>
<dbReference type="PIRSF" id="PIRSF000103">
    <property type="entry name" value="HIBADH"/>
    <property type="match status" value="1"/>
</dbReference>
<dbReference type="InterPro" id="IPR036291">
    <property type="entry name" value="NAD(P)-bd_dom_sf"/>
</dbReference>
<dbReference type="InterPro" id="IPR008927">
    <property type="entry name" value="6-PGluconate_DH-like_C_sf"/>
</dbReference>
<organism evidence="9 10">
    <name type="scientific">Vibrio nigripulchritudo</name>
    <dbReference type="NCBI Taxonomy" id="28173"/>
    <lineage>
        <taxon>Bacteria</taxon>
        <taxon>Pseudomonadati</taxon>
        <taxon>Pseudomonadota</taxon>
        <taxon>Gammaproteobacteria</taxon>
        <taxon>Vibrionales</taxon>
        <taxon>Vibrionaceae</taxon>
        <taxon>Vibrio</taxon>
    </lineage>
</organism>
<evidence type="ECO:0000313" key="9">
    <source>
        <dbReference type="EMBL" id="CCO57102.1"/>
    </source>
</evidence>
<dbReference type="NCBIfam" id="TIGR01692">
    <property type="entry name" value="HIBADH"/>
    <property type="match status" value="1"/>
</dbReference>
<dbReference type="OrthoDB" id="9786703at2"/>